<feature type="domain" description="DUF4939" evidence="1">
    <location>
        <begin position="13"/>
        <end position="114"/>
    </location>
</feature>
<dbReference type="Ensembl" id="ENSCCRT00020097731.1">
    <property type="protein sequence ID" value="ENSCCRP00020089394.1"/>
    <property type="gene ID" value="ENSCCRG00020041032.1"/>
</dbReference>
<organism evidence="2 3">
    <name type="scientific">Cyprinus carpio</name>
    <name type="common">Common carp</name>
    <dbReference type="NCBI Taxonomy" id="7962"/>
    <lineage>
        <taxon>Eukaryota</taxon>
        <taxon>Metazoa</taxon>
        <taxon>Chordata</taxon>
        <taxon>Craniata</taxon>
        <taxon>Vertebrata</taxon>
        <taxon>Euteleostomi</taxon>
        <taxon>Actinopterygii</taxon>
        <taxon>Neopterygii</taxon>
        <taxon>Teleostei</taxon>
        <taxon>Ostariophysi</taxon>
        <taxon>Cypriniformes</taxon>
        <taxon>Cyprinidae</taxon>
        <taxon>Cyprininae</taxon>
        <taxon>Cyprinus</taxon>
    </lineage>
</organism>
<evidence type="ECO:0000313" key="2">
    <source>
        <dbReference type="Ensembl" id="ENSCCRP00020089394.1"/>
    </source>
</evidence>
<dbReference type="Proteomes" id="UP000694701">
    <property type="component" value="Unplaced"/>
</dbReference>
<evidence type="ECO:0000259" key="1">
    <source>
        <dbReference type="Pfam" id="PF16297"/>
    </source>
</evidence>
<dbReference type="Pfam" id="PF16297">
    <property type="entry name" value="DUF4939"/>
    <property type="match status" value="1"/>
</dbReference>
<accession>A0A8C2J799</accession>
<reference evidence="2" key="1">
    <citation type="submission" date="2025-08" db="UniProtKB">
        <authorList>
            <consortium name="Ensembl"/>
        </authorList>
    </citation>
    <scope>IDENTIFICATION</scope>
</reference>
<protein>
    <recommendedName>
        <fullName evidence="1">DUF4939 domain-containing protein</fullName>
    </recommendedName>
</protein>
<sequence>MLEELVNTLRNTLMLAPARAPASVCPMAIPASYTDDAAGCGGFLLQVSLFIEMQPQKFTTKQSKVAFLISLLGGKALLWVKVIWNAQSVIINSYIVFSKHFKKVIGVAADREDFRIRDMHPDFNLGSLEC</sequence>
<dbReference type="InterPro" id="IPR032549">
    <property type="entry name" value="DUF4939"/>
</dbReference>
<name>A0A8C2J799_CYPCA</name>
<proteinExistence type="predicted"/>
<dbReference type="AlphaFoldDB" id="A0A8C2J799"/>
<evidence type="ECO:0000313" key="3">
    <source>
        <dbReference type="Proteomes" id="UP000694701"/>
    </source>
</evidence>